<feature type="transmembrane region" description="Helical" evidence="7">
    <location>
        <begin position="56"/>
        <end position="80"/>
    </location>
</feature>
<dbReference type="InterPro" id="IPR011701">
    <property type="entry name" value="MFS"/>
</dbReference>
<gene>
    <name evidence="8" type="ORF">LTR36_008242</name>
</gene>
<evidence type="ECO:0000256" key="4">
    <source>
        <dbReference type="ARBA" id="ARBA00022989"/>
    </source>
</evidence>
<evidence type="ECO:0000256" key="6">
    <source>
        <dbReference type="SAM" id="MobiDB-lite"/>
    </source>
</evidence>
<reference evidence="8 9" key="1">
    <citation type="submission" date="2021-11" db="EMBL/GenBank/DDBJ databases">
        <title>Black yeast isolated from Biological Soil Crust.</title>
        <authorList>
            <person name="Kurbessoian T."/>
        </authorList>
    </citation>
    <scope>NUCLEOTIDE SEQUENCE [LARGE SCALE GENOMIC DNA]</scope>
    <source>
        <strain evidence="8 9">CCFEE 5522</strain>
    </source>
</reference>
<keyword evidence="4 7" id="KW-1133">Transmembrane helix</keyword>
<feature type="transmembrane region" description="Helical" evidence="7">
    <location>
        <begin position="205"/>
        <end position="222"/>
    </location>
</feature>
<evidence type="ECO:0000256" key="3">
    <source>
        <dbReference type="ARBA" id="ARBA00022692"/>
    </source>
</evidence>
<evidence type="ECO:0000256" key="1">
    <source>
        <dbReference type="ARBA" id="ARBA00004141"/>
    </source>
</evidence>
<dbReference type="SUPFAM" id="SSF103473">
    <property type="entry name" value="MFS general substrate transporter"/>
    <property type="match status" value="1"/>
</dbReference>
<accession>A0AAV9J9T8</accession>
<feature type="transmembrane region" description="Helical" evidence="7">
    <location>
        <begin position="298"/>
        <end position="316"/>
    </location>
</feature>
<feature type="transmembrane region" description="Helical" evidence="7">
    <location>
        <begin position="397"/>
        <end position="416"/>
    </location>
</feature>
<feature type="transmembrane region" description="Helical" evidence="7">
    <location>
        <begin position="6"/>
        <end position="25"/>
    </location>
</feature>
<evidence type="ECO:0008006" key="10">
    <source>
        <dbReference type="Google" id="ProtNLM"/>
    </source>
</evidence>
<dbReference type="EMBL" id="JAVFHQ010000056">
    <property type="protein sequence ID" value="KAK4541168.1"/>
    <property type="molecule type" value="Genomic_DNA"/>
</dbReference>
<proteinExistence type="predicted"/>
<dbReference type="Proteomes" id="UP001324427">
    <property type="component" value="Unassembled WGS sequence"/>
</dbReference>
<evidence type="ECO:0000256" key="5">
    <source>
        <dbReference type="ARBA" id="ARBA00023136"/>
    </source>
</evidence>
<dbReference type="PANTHER" id="PTHR23504">
    <property type="entry name" value="MAJOR FACILITATOR SUPERFAMILY DOMAIN-CONTAINING PROTEIN 10"/>
    <property type="match status" value="1"/>
</dbReference>
<sequence>MGCFGTVASLLIVGFSFNFYIALFGRFLGGALNGNIGVIQTMVGELVTNPKHEPKAYAIMPFVWSIGIIIGPAVGGYFATPAKNFPGSVLDNDLFRRFPYLLPNLMCTALMLISIVAGWFCLEETHPDMQPWSTPGERTRALTPLIATQGTISMPAANLAYESYGTFNAISEDAEAEEWVVMPDGTSRPASIASAPEQKWFTRRVMLLMMALGIFTYHSMTYDHLMPIFFQDERIPVGHETIATISSSIGTEYGSFAGGLGLTIQQCGVILAFNGIIALFIQAVIFPLAASWLGVWRTFMLVTLLHPIAYFIVPFLTLLPDNLLYPGIYISLAIRNLLSIVDYPLLLILIKEASPSNSCLGKVNGLAACTGAACRTMASPIAGLLYGVGDRIEFTALAWWASALVALVGAFQAFMITQEKGGPQHHVRPVAPCRFMPVDAAEQARRRKSSVVRIRVQREQQDSGYGTEEDSERTPFVSRVYT</sequence>
<comment type="subcellular location">
    <subcellularLocation>
        <location evidence="1">Membrane</location>
        <topology evidence="1">Multi-pass membrane protein</topology>
    </subcellularLocation>
</comment>
<feature type="transmembrane region" description="Helical" evidence="7">
    <location>
        <begin position="100"/>
        <end position="122"/>
    </location>
</feature>
<evidence type="ECO:0000256" key="2">
    <source>
        <dbReference type="ARBA" id="ARBA00022448"/>
    </source>
</evidence>
<evidence type="ECO:0000313" key="9">
    <source>
        <dbReference type="Proteomes" id="UP001324427"/>
    </source>
</evidence>
<feature type="transmembrane region" description="Helical" evidence="7">
    <location>
        <begin position="328"/>
        <end position="351"/>
    </location>
</feature>
<organism evidence="8 9">
    <name type="scientific">Oleoguttula mirabilis</name>
    <dbReference type="NCBI Taxonomy" id="1507867"/>
    <lineage>
        <taxon>Eukaryota</taxon>
        <taxon>Fungi</taxon>
        <taxon>Dikarya</taxon>
        <taxon>Ascomycota</taxon>
        <taxon>Pezizomycotina</taxon>
        <taxon>Dothideomycetes</taxon>
        <taxon>Dothideomycetidae</taxon>
        <taxon>Mycosphaerellales</taxon>
        <taxon>Teratosphaeriaceae</taxon>
        <taxon>Oleoguttula</taxon>
    </lineage>
</organism>
<dbReference type="Pfam" id="PF07690">
    <property type="entry name" value="MFS_1"/>
    <property type="match status" value="1"/>
</dbReference>
<keyword evidence="2" id="KW-0813">Transport</keyword>
<protein>
    <recommendedName>
        <fullName evidence="10">Major facilitator superfamily (MFS) profile domain-containing protein</fullName>
    </recommendedName>
</protein>
<dbReference type="AlphaFoldDB" id="A0AAV9J9T8"/>
<dbReference type="PANTHER" id="PTHR23504:SF2">
    <property type="entry name" value="TRANSPORTER, PUTATIVE (AFU_ORTHOLOGUE AFUA_8G04150)-RELATED"/>
    <property type="match status" value="1"/>
</dbReference>
<dbReference type="GO" id="GO:0022857">
    <property type="term" value="F:transmembrane transporter activity"/>
    <property type="evidence" value="ECO:0007669"/>
    <property type="project" value="InterPro"/>
</dbReference>
<keyword evidence="3 7" id="KW-0812">Transmembrane</keyword>
<evidence type="ECO:0000313" key="8">
    <source>
        <dbReference type="EMBL" id="KAK4541168.1"/>
    </source>
</evidence>
<dbReference type="InterPro" id="IPR036259">
    <property type="entry name" value="MFS_trans_sf"/>
</dbReference>
<name>A0AAV9J9T8_9PEZI</name>
<dbReference type="Gene3D" id="1.20.1250.20">
    <property type="entry name" value="MFS general substrate transporter like domains"/>
    <property type="match status" value="1"/>
</dbReference>
<keyword evidence="9" id="KW-1185">Reference proteome</keyword>
<feature type="transmembrane region" description="Helical" evidence="7">
    <location>
        <begin position="363"/>
        <end position="385"/>
    </location>
</feature>
<keyword evidence="5 7" id="KW-0472">Membrane</keyword>
<dbReference type="GO" id="GO:0016020">
    <property type="term" value="C:membrane"/>
    <property type="evidence" value="ECO:0007669"/>
    <property type="project" value="UniProtKB-SubCell"/>
</dbReference>
<comment type="caution">
    <text evidence="8">The sequence shown here is derived from an EMBL/GenBank/DDBJ whole genome shotgun (WGS) entry which is preliminary data.</text>
</comment>
<feature type="region of interest" description="Disordered" evidence="6">
    <location>
        <begin position="458"/>
        <end position="482"/>
    </location>
</feature>
<evidence type="ECO:0000256" key="7">
    <source>
        <dbReference type="SAM" id="Phobius"/>
    </source>
</evidence>
<feature type="transmembrane region" description="Helical" evidence="7">
    <location>
        <begin position="263"/>
        <end position="286"/>
    </location>
</feature>